<keyword evidence="2" id="KW-1185">Reference proteome</keyword>
<protein>
    <submittedName>
        <fullName evidence="1">Uncharacterized protein</fullName>
    </submittedName>
</protein>
<sequence length="276" mass="29600">MASPAVQKSVVVTGGTSGIGLAMTRHFASQGHKVAVLDINDKTGPDVVAKVAGEYPQAAVSFRRSDVSSWEELAAAFQEIYREHGRIDIVMANAGVSEQGQSSIVRVEEDAPVKPNTKSVDVNLLGVIYTVKLALHYMHKNQHNSSAPRGSVVVTASIAGLYPFPIAPLYATAKAGIVNLVRSLAPVVESSKIQINALAPTVLETNIAPSSELFKHMIVTPMSTLIRGVAQLIADPSLNGQIFEIHGQSVTPRVHPEYVDDDSRKNVEMFWKLGIA</sequence>
<reference evidence="1" key="1">
    <citation type="submission" date="2021-11" db="EMBL/GenBank/DDBJ databases">
        <title>Fusarium solani-melongenae Genome sequencing and assembly.</title>
        <authorList>
            <person name="Xie S."/>
            <person name="Huang L."/>
            <person name="Zhang X."/>
        </authorList>
    </citation>
    <scope>NUCLEOTIDE SEQUENCE</scope>
    <source>
        <strain evidence="1">CRI 24-3</strain>
    </source>
</reference>
<evidence type="ECO:0000313" key="2">
    <source>
        <dbReference type="Proteomes" id="UP000830768"/>
    </source>
</evidence>
<name>A0ACD3Z2H5_FUSSC</name>
<evidence type="ECO:0000313" key="1">
    <source>
        <dbReference type="EMBL" id="UPK95468.1"/>
    </source>
</evidence>
<dbReference type="EMBL" id="CP090034">
    <property type="protein sequence ID" value="UPK95468.1"/>
    <property type="molecule type" value="Genomic_DNA"/>
</dbReference>
<gene>
    <name evidence="1" type="ORF">LCI18_006403</name>
</gene>
<accession>A0ACD3Z2H5</accession>
<dbReference type="Proteomes" id="UP000830768">
    <property type="component" value="Chromosome 5"/>
</dbReference>
<organism evidence="1 2">
    <name type="scientific">Fusarium solani subsp. cucurbitae</name>
    <name type="common">Neocosmosporum cucurbitae</name>
    <dbReference type="NCBI Taxonomy" id="2747967"/>
    <lineage>
        <taxon>Eukaryota</taxon>
        <taxon>Fungi</taxon>
        <taxon>Dikarya</taxon>
        <taxon>Ascomycota</taxon>
        <taxon>Pezizomycotina</taxon>
        <taxon>Sordariomycetes</taxon>
        <taxon>Hypocreomycetidae</taxon>
        <taxon>Hypocreales</taxon>
        <taxon>Nectriaceae</taxon>
        <taxon>Fusarium</taxon>
        <taxon>Fusarium solani species complex</taxon>
    </lineage>
</organism>
<proteinExistence type="predicted"/>